<dbReference type="InterPro" id="IPR039426">
    <property type="entry name" value="TonB-dep_rcpt-like"/>
</dbReference>
<dbReference type="InterPro" id="IPR000531">
    <property type="entry name" value="Beta-barrel_TonB"/>
</dbReference>
<dbReference type="GO" id="GO:0009279">
    <property type="term" value="C:cell outer membrane"/>
    <property type="evidence" value="ECO:0007669"/>
    <property type="project" value="UniProtKB-SubCell"/>
</dbReference>
<feature type="domain" description="TonB-dependent receptor-like beta-barrel" evidence="11">
    <location>
        <begin position="2"/>
        <end position="138"/>
    </location>
</feature>
<dbReference type="AlphaFoldDB" id="A0A2M7GYX8"/>
<dbReference type="PANTHER" id="PTHR30069:SF29">
    <property type="entry name" value="HEMOGLOBIN AND HEMOGLOBIN-HAPTOGLOBIN-BINDING PROTEIN 1-RELATED"/>
    <property type="match status" value="1"/>
</dbReference>
<evidence type="ECO:0000256" key="10">
    <source>
        <dbReference type="PROSITE-ProRule" id="PRU01360"/>
    </source>
</evidence>
<keyword evidence="3 10" id="KW-1134">Transmembrane beta strand</keyword>
<dbReference type="Gene3D" id="2.40.170.20">
    <property type="entry name" value="TonB-dependent receptor, beta-barrel domain"/>
    <property type="match status" value="1"/>
</dbReference>
<evidence type="ECO:0000256" key="8">
    <source>
        <dbReference type="ARBA" id="ARBA00023170"/>
    </source>
</evidence>
<evidence type="ECO:0000256" key="6">
    <source>
        <dbReference type="ARBA" id="ARBA00023077"/>
    </source>
</evidence>
<keyword evidence="8" id="KW-0675">Receptor</keyword>
<dbReference type="Pfam" id="PF00593">
    <property type="entry name" value="TonB_dep_Rec_b-barrel"/>
    <property type="match status" value="1"/>
</dbReference>
<evidence type="ECO:0000313" key="12">
    <source>
        <dbReference type="EMBL" id="PIW33692.1"/>
    </source>
</evidence>
<evidence type="ECO:0000256" key="3">
    <source>
        <dbReference type="ARBA" id="ARBA00022452"/>
    </source>
</evidence>
<feature type="non-terminal residue" evidence="12">
    <location>
        <position position="1"/>
    </location>
</feature>
<dbReference type="PANTHER" id="PTHR30069">
    <property type="entry name" value="TONB-DEPENDENT OUTER MEMBRANE RECEPTOR"/>
    <property type="match status" value="1"/>
</dbReference>
<dbReference type="EMBL" id="PFFY01000150">
    <property type="protein sequence ID" value="PIW33692.1"/>
    <property type="molecule type" value="Genomic_DNA"/>
</dbReference>
<protein>
    <recommendedName>
        <fullName evidence="11">TonB-dependent receptor-like beta-barrel domain-containing protein</fullName>
    </recommendedName>
</protein>
<gene>
    <name evidence="12" type="ORF">COW28_03235</name>
</gene>
<keyword evidence="4 10" id="KW-0812">Transmembrane</keyword>
<evidence type="ECO:0000259" key="11">
    <source>
        <dbReference type="Pfam" id="PF00593"/>
    </source>
</evidence>
<keyword evidence="9 10" id="KW-0998">Cell outer membrane</keyword>
<comment type="caution">
    <text evidence="12">The sequence shown here is derived from an EMBL/GenBank/DDBJ whole genome shotgun (WGS) entry which is preliminary data.</text>
</comment>
<keyword evidence="7 10" id="KW-0472">Membrane</keyword>
<reference evidence="13" key="1">
    <citation type="submission" date="2017-09" db="EMBL/GenBank/DDBJ databases">
        <title>Depth-based differentiation of microbial function through sediment-hosted aquifers and enrichment of novel symbionts in the deep terrestrial subsurface.</title>
        <authorList>
            <person name="Probst A.J."/>
            <person name="Ladd B."/>
            <person name="Jarett J.K."/>
            <person name="Geller-Mcgrath D.E."/>
            <person name="Sieber C.M.K."/>
            <person name="Emerson J.B."/>
            <person name="Anantharaman K."/>
            <person name="Thomas B.C."/>
            <person name="Malmstrom R."/>
            <person name="Stieglmeier M."/>
            <person name="Klingl A."/>
            <person name="Woyke T."/>
            <person name="Ryan C.M."/>
            <person name="Banfield J.F."/>
        </authorList>
    </citation>
    <scope>NUCLEOTIDE SEQUENCE [LARGE SCALE GENOMIC DNA]</scope>
</reference>
<organism evidence="12 13">
    <name type="scientific">bacterium (Candidatus Ratteibacteria) CG15_BIG_FIL_POST_REV_8_21_14_020_41_12</name>
    <dbReference type="NCBI Taxonomy" id="2014291"/>
    <lineage>
        <taxon>Bacteria</taxon>
        <taxon>Candidatus Ratteibacteria</taxon>
    </lineage>
</organism>
<evidence type="ECO:0000256" key="7">
    <source>
        <dbReference type="ARBA" id="ARBA00023136"/>
    </source>
</evidence>
<comment type="subcellular location">
    <subcellularLocation>
        <location evidence="1 10">Cell outer membrane</location>
        <topology evidence="1 10">Multi-pass membrane protein</topology>
    </subcellularLocation>
</comment>
<dbReference type="GO" id="GO:0015344">
    <property type="term" value="F:siderophore uptake transmembrane transporter activity"/>
    <property type="evidence" value="ECO:0007669"/>
    <property type="project" value="TreeGrafter"/>
</dbReference>
<name>A0A2M7GYX8_9BACT</name>
<keyword evidence="6" id="KW-0798">TonB box</keyword>
<evidence type="ECO:0000256" key="4">
    <source>
        <dbReference type="ARBA" id="ARBA00022692"/>
    </source>
</evidence>
<keyword evidence="5" id="KW-0732">Signal</keyword>
<keyword evidence="2 10" id="KW-0813">Transport</keyword>
<dbReference type="GO" id="GO:0044718">
    <property type="term" value="P:siderophore transmembrane transport"/>
    <property type="evidence" value="ECO:0007669"/>
    <property type="project" value="TreeGrafter"/>
</dbReference>
<evidence type="ECO:0000256" key="1">
    <source>
        <dbReference type="ARBA" id="ARBA00004571"/>
    </source>
</evidence>
<comment type="similarity">
    <text evidence="10">Belongs to the TonB-dependent receptor family.</text>
</comment>
<dbReference type="SUPFAM" id="SSF56935">
    <property type="entry name" value="Porins"/>
    <property type="match status" value="1"/>
</dbReference>
<dbReference type="InterPro" id="IPR036942">
    <property type="entry name" value="Beta-barrel_TonB_sf"/>
</dbReference>
<evidence type="ECO:0000256" key="2">
    <source>
        <dbReference type="ARBA" id="ARBA00022448"/>
    </source>
</evidence>
<evidence type="ECO:0000313" key="13">
    <source>
        <dbReference type="Proteomes" id="UP000230025"/>
    </source>
</evidence>
<proteinExistence type="inferred from homology"/>
<evidence type="ECO:0000256" key="9">
    <source>
        <dbReference type="ARBA" id="ARBA00023237"/>
    </source>
</evidence>
<evidence type="ECO:0000256" key="5">
    <source>
        <dbReference type="ARBA" id="ARBA00022729"/>
    </source>
</evidence>
<dbReference type="Proteomes" id="UP000230025">
    <property type="component" value="Unassembled WGS sequence"/>
</dbReference>
<dbReference type="PROSITE" id="PS52016">
    <property type="entry name" value="TONB_DEPENDENT_REC_3"/>
    <property type="match status" value="1"/>
</dbReference>
<sequence length="164" mass="18662">SEVKDLITWAEDPVGSWHYVATNVDKALIQGVEAESKFQFSPEIFASLSYTYTDARDKGETYYDKYLRYQPKDKVDCTIGYENKNGFKAGIGVEYIGSTYSDQENTETNKLDEYPLLSARISKTIGKYAEVYLVGKNLTDEEYQVYRNYPMPGMSVTGGVKIKF</sequence>
<accession>A0A2M7GYX8</accession>